<dbReference type="GO" id="GO:0000028">
    <property type="term" value="P:ribosomal small subunit assembly"/>
    <property type="evidence" value="ECO:0007669"/>
    <property type="project" value="TreeGrafter"/>
</dbReference>
<dbReference type="GO" id="GO:0005829">
    <property type="term" value="C:cytosol"/>
    <property type="evidence" value="ECO:0007669"/>
    <property type="project" value="TreeGrafter"/>
</dbReference>
<evidence type="ECO:0000313" key="7">
    <source>
        <dbReference type="Proteomes" id="UP000196560"/>
    </source>
</evidence>
<name>A0A1Y3UDT9_9ACTN</name>
<dbReference type="eggNOG" id="COG0779">
    <property type="taxonomic scope" value="Bacteria"/>
</dbReference>
<proteinExistence type="inferred from homology"/>
<feature type="domain" description="Ribosome maturation factor RimP C-terminal" evidence="5">
    <location>
        <begin position="90"/>
        <end position="151"/>
    </location>
</feature>
<comment type="caution">
    <text evidence="6">The sequence shown here is derived from an EMBL/GenBank/DDBJ whole genome shotgun (WGS) entry which is preliminary data.</text>
</comment>
<evidence type="ECO:0000256" key="1">
    <source>
        <dbReference type="ARBA" id="ARBA00022490"/>
    </source>
</evidence>
<dbReference type="Pfam" id="PF17384">
    <property type="entry name" value="DUF150_C"/>
    <property type="match status" value="1"/>
</dbReference>
<dbReference type="HAMAP" id="MF_01077">
    <property type="entry name" value="RimP"/>
    <property type="match status" value="1"/>
</dbReference>
<dbReference type="InterPro" id="IPR003728">
    <property type="entry name" value="Ribosome_maturation_RimP"/>
</dbReference>
<dbReference type="InterPro" id="IPR028989">
    <property type="entry name" value="RimP_N"/>
</dbReference>
<accession>A0A1Y3UDT9</accession>
<protein>
    <recommendedName>
        <fullName evidence="3">Ribosome maturation factor RimP</fullName>
    </recommendedName>
</protein>
<dbReference type="Proteomes" id="UP000196560">
    <property type="component" value="Unassembled WGS sequence"/>
</dbReference>
<gene>
    <name evidence="3" type="primary">rimP</name>
    <name evidence="6" type="ORF">B5G21_00840</name>
</gene>
<dbReference type="PANTHER" id="PTHR33867">
    <property type="entry name" value="RIBOSOME MATURATION FACTOR RIMP"/>
    <property type="match status" value="1"/>
</dbReference>
<sequence length="163" mass="17994">MVKSKQEQLIIDELEKLAPEHGVDIVDVELAGATKAPCVRVRIEGAEGEALSLDEVTAHTAWVSEVVEAIDPVSGSYTLEVSTPGIDRPLRRPNDFQRFVGERCELTTTATEGRRRFKGAIMTADEDAVTLELEGEEPVRILYTDVKKCTLKPVIDFGRKEGK</sequence>
<evidence type="ECO:0000256" key="2">
    <source>
        <dbReference type="ARBA" id="ARBA00022517"/>
    </source>
</evidence>
<evidence type="ECO:0000259" key="5">
    <source>
        <dbReference type="Pfam" id="PF17384"/>
    </source>
</evidence>
<keyword evidence="1 3" id="KW-0963">Cytoplasm</keyword>
<dbReference type="Gene3D" id="3.30.300.70">
    <property type="entry name" value="RimP-like superfamily, N-terminal"/>
    <property type="match status" value="1"/>
</dbReference>
<dbReference type="RefSeq" id="WP_019128244.1">
    <property type="nucleotide sequence ID" value="NZ_NFHO01000001.1"/>
</dbReference>
<dbReference type="PANTHER" id="PTHR33867:SF1">
    <property type="entry name" value="RIBOSOME MATURATION FACTOR RIMP"/>
    <property type="match status" value="1"/>
</dbReference>
<evidence type="ECO:0000259" key="4">
    <source>
        <dbReference type="Pfam" id="PF02576"/>
    </source>
</evidence>
<comment type="function">
    <text evidence="3">Required for maturation of 30S ribosomal subunits.</text>
</comment>
<feature type="domain" description="Ribosome maturation factor RimP N-terminal" evidence="4">
    <location>
        <begin position="14"/>
        <end position="87"/>
    </location>
</feature>
<dbReference type="STRING" id="1118060.GCA_000311845_00940"/>
<dbReference type="GeneID" id="98653189"/>
<evidence type="ECO:0000256" key="3">
    <source>
        <dbReference type="HAMAP-Rule" id="MF_01077"/>
    </source>
</evidence>
<dbReference type="InterPro" id="IPR035956">
    <property type="entry name" value="RimP_N_sf"/>
</dbReference>
<dbReference type="SUPFAM" id="SSF75420">
    <property type="entry name" value="YhbC-like, N-terminal domain"/>
    <property type="match status" value="1"/>
</dbReference>
<dbReference type="EMBL" id="NFHO01000001">
    <property type="protein sequence ID" value="OUN44519.1"/>
    <property type="molecule type" value="Genomic_DNA"/>
</dbReference>
<reference evidence="7" key="1">
    <citation type="submission" date="2017-04" db="EMBL/GenBank/DDBJ databases">
        <title>Function of individual gut microbiota members based on whole genome sequencing of pure cultures obtained from chicken caecum.</title>
        <authorList>
            <person name="Medvecky M."/>
            <person name="Cejkova D."/>
            <person name="Polansky O."/>
            <person name="Karasova D."/>
            <person name="Kubasova T."/>
            <person name="Cizek A."/>
            <person name="Rychlik I."/>
        </authorList>
    </citation>
    <scope>NUCLEOTIDE SEQUENCE [LARGE SCALE GENOMIC DNA]</scope>
    <source>
        <strain evidence="7">An70</strain>
    </source>
</reference>
<dbReference type="InterPro" id="IPR028998">
    <property type="entry name" value="RimP_C"/>
</dbReference>
<dbReference type="GO" id="GO:0006412">
    <property type="term" value="P:translation"/>
    <property type="evidence" value="ECO:0007669"/>
    <property type="project" value="TreeGrafter"/>
</dbReference>
<organism evidence="6 7">
    <name type="scientific">Enorma massiliensis</name>
    <dbReference type="NCBI Taxonomy" id="1472761"/>
    <lineage>
        <taxon>Bacteria</taxon>
        <taxon>Bacillati</taxon>
        <taxon>Actinomycetota</taxon>
        <taxon>Coriobacteriia</taxon>
        <taxon>Coriobacteriales</taxon>
        <taxon>Coriobacteriaceae</taxon>
        <taxon>Enorma</taxon>
    </lineage>
</organism>
<keyword evidence="2 3" id="KW-0690">Ribosome biogenesis</keyword>
<dbReference type="CDD" id="cd01734">
    <property type="entry name" value="YlxS_C"/>
    <property type="match status" value="1"/>
</dbReference>
<dbReference type="InterPro" id="IPR036847">
    <property type="entry name" value="RimP_C_sf"/>
</dbReference>
<comment type="subcellular location">
    <subcellularLocation>
        <location evidence="3">Cytoplasm</location>
    </subcellularLocation>
</comment>
<keyword evidence="7" id="KW-1185">Reference proteome</keyword>
<dbReference type="SUPFAM" id="SSF74942">
    <property type="entry name" value="YhbC-like, C-terminal domain"/>
    <property type="match status" value="1"/>
</dbReference>
<evidence type="ECO:0000313" key="6">
    <source>
        <dbReference type="EMBL" id="OUN44519.1"/>
    </source>
</evidence>
<dbReference type="Pfam" id="PF02576">
    <property type="entry name" value="RimP_N"/>
    <property type="match status" value="1"/>
</dbReference>
<comment type="similarity">
    <text evidence="3">Belongs to the RimP family.</text>
</comment>
<dbReference type="AlphaFoldDB" id="A0A1Y3UDT9"/>
<dbReference type="Gene3D" id="2.30.30.180">
    <property type="entry name" value="Ribosome maturation factor RimP, C-terminal domain"/>
    <property type="match status" value="1"/>
</dbReference>